<proteinExistence type="predicted"/>
<keyword evidence="3" id="KW-1185">Reference proteome</keyword>
<name>A0ABR3H324_LOXSC</name>
<reference evidence="2 3" key="1">
    <citation type="submission" date="2024-06" db="EMBL/GenBank/DDBJ databases">
        <title>A chromosome-level genome assembly of beet webworm, Loxostege sticticalis.</title>
        <authorList>
            <person name="Zhang Y."/>
        </authorList>
    </citation>
    <scope>NUCLEOTIDE SEQUENCE [LARGE SCALE GENOMIC DNA]</scope>
    <source>
        <strain evidence="2">AQ026</strain>
        <tissue evidence="2">Whole body</tissue>
    </source>
</reference>
<organism evidence="2 3">
    <name type="scientific">Loxostege sticticalis</name>
    <name type="common">Beet webworm moth</name>
    <dbReference type="NCBI Taxonomy" id="481309"/>
    <lineage>
        <taxon>Eukaryota</taxon>
        <taxon>Metazoa</taxon>
        <taxon>Ecdysozoa</taxon>
        <taxon>Arthropoda</taxon>
        <taxon>Hexapoda</taxon>
        <taxon>Insecta</taxon>
        <taxon>Pterygota</taxon>
        <taxon>Neoptera</taxon>
        <taxon>Endopterygota</taxon>
        <taxon>Lepidoptera</taxon>
        <taxon>Glossata</taxon>
        <taxon>Ditrysia</taxon>
        <taxon>Pyraloidea</taxon>
        <taxon>Crambidae</taxon>
        <taxon>Pyraustinae</taxon>
        <taxon>Loxostege</taxon>
    </lineage>
</organism>
<dbReference type="Proteomes" id="UP001549920">
    <property type="component" value="Unassembled WGS sequence"/>
</dbReference>
<feature type="region of interest" description="Disordered" evidence="1">
    <location>
        <begin position="188"/>
        <end position="267"/>
    </location>
</feature>
<comment type="caution">
    <text evidence="2">The sequence shown here is derived from an EMBL/GenBank/DDBJ whole genome shotgun (WGS) entry which is preliminary data.</text>
</comment>
<feature type="compositionally biased region" description="Low complexity" evidence="1">
    <location>
        <begin position="249"/>
        <end position="267"/>
    </location>
</feature>
<gene>
    <name evidence="2" type="ORF">ABMA27_011022</name>
</gene>
<feature type="compositionally biased region" description="Low complexity" evidence="1">
    <location>
        <begin position="215"/>
        <end position="227"/>
    </location>
</feature>
<evidence type="ECO:0000256" key="1">
    <source>
        <dbReference type="SAM" id="MobiDB-lite"/>
    </source>
</evidence>
<evidence type="ECO:0000313" key="3">
    <source>
        <dbReference type="Proteomes" id="UP001549920"/>
    </source>
</evidence>
<protein>
    <submittedName>
        <fullName evidence="2">Uncharacterized protein</fullName>
    </submittedName>
</protein>
<evidence type="ECO:0000313" key="2">
    <source>
        <dbReference type="EMBL" id="KAL0859205.1"/>
    </source>
</evidence>
<accession>A0ABR3H324</accession>
<dbReference type="EMBL" id="JBEUOH010000028">
    <property type="protein sequence ID" value="KAL0859205.1"/>
    <property type="molecule type" value="Genomic_DNA"/>
</dbReference>
<sequence>MTNAITPTSAIDVSMTLAGWSRPGGWLDRLAQYHKEKFLKEVNEIAPIKIKATIIPKPLGYVDAKEWDYESVIKLLTLMRESEEAKPAMLALRRMLGPTRRFMSRAQSFHFFPSLSKKLKNEIYYDFESDELYPDVESLNLTKPGYLAEDSIIVLSNPVESRMPSSQISVRLLKEILESRAMAAREMPSSTRWKIVTKSTTPTKHTKHTEHTAHTNHTTHGAENHTTASHGNDTAPGNGDETTPSAGNETPGQEEGGETTEAQPPEE</sequence>